<keyword evidence="4" id="KW-1185">Reference proteome</keyword>
<organism evidence="3 4">
    <name type="scientific">Rhodococcoides fascians</name>
    <name type="common">Rhodococcus fascians</name>
    <dbReference type="NCBI Taxonomy" id="1828"/>
    <lineage>
        <taxon>Bacteria</taxon>
        <taxon>Bacillati</taxon>
        <taxon>Actinomycetota</taxon>
        <taxon>Actinomycetes</taxon>
        <taxon>Mycobacteriales</taxon>
        <taxon>Nocardiaceae</taxon>
        <taxon>Rhodococcoides</taxon>
    </lineage>
</organism>
<evidence type="ECO:0000313" key="4">
    <source>
        <dbReference type="Proteomes" id="UP000076038"/>
    </source>
</evidence>
<accession>A0A143QF13</accession>
<dbReference type="EMBL" id="CP015220">
    <property type="protein sequence ID" value="AMY21436.1"/>
    <property type="molecule type" value="Genomic_DNA"/>
</dbReference>
<dbReference type="KEGG" id="rhs:A3Q41_00108"/>
<proteinExistence type="predicted"/>
<evidence type="ECO:0000313" key="3">
    <source>
        <dbReference type="EMBL" id="AMY21436.1"/>
    </source>
</evidence>
<dbReference type="AlphaFoldDB" id="A0A143QF13"/>
<feature type="compositionally biased region" description="Low complexity" evidence="1">
    <location>
        <begin position="52"/>
        <end position="74"/>
    </location>
</feature>
<dbReference type="Proteomes" id="UP000076038">
    <property type="component" value="Chromosome"/>
</dbReference>
<feature type="region of interest" description="Disordered" evidence="1">
    <location>
        <begin position="40"/>
        <end position="81"/>
    </location>
</feature>
<keyword evidence="2" id="KW-0732">Signal</keyword>
<reference evidence="3 4" key="1">
    <citation type="journal article" date="2016" name="Genome Announc.">
        <title>Complete Genome and Plasmid Sequences for Rhodococcus fascians D188 and Draft Sequences for Rhodococcus Isolates PBTS 1 and PBTS 2.</title>
        <authorList>
            <person name="Stamler R.A."/>
            <person name="Vereecke D."/>
            <person name="Zhang Y."/>
            <person name="Schilkey F."/>
            <person name="Devitt N."/>
            <person name="Randall J.J."/>
        </authorList>
    </citation>
    <scope>NUCLEOTIDE SEQUENCE [LARGE SCALE GENOMIC DNA]</scope>
    <source>
        <strain evidence="3 4">PBTS2</strain>
    </source>
</reference>
<gene>
    <name evidence="3" type="ORF">A3Q41_00108</name>
</gene>
<name>A0A143QF13_RHOFA</name>
<protein>
    <recommendedName>
        <fullName evidence="5">Lipoprotein</fullName>
    </recommendedName>
</protein>
<reference evidence="4" key="2">
    <citation type="submission" date="2016-04" db="EMBL/GenBank/DDBJ databases">
        <title>Complete Genome and Plasmid Sequences for Rhodococcus fascians D188 and Draft Sequences for Rhodococcus spp. Isolates PBTS 1 and PBTS 2.</title>
        <authorList>
            <person name="Stamer R."/>
            <person name="Vereecke D."/>
            <person name="Zhang Y."/>
            <person name="Schilkey F."/>
            <person name="Devitt N."/>
            <person name="Randall J."/>
        </authorList>
    </citation>
    <scope>NUCLEOTIDE SEQUENCE [LARGE SCALE GENOMIC DNA]</scope>
    <source>
        <strain evidence="4">PBTS2</strain>
    </source>
</reference>
<sequence>MKRIGSALAAVVGVCLLSACGSGGGGDGPMATVITDRPQPITAVPTTDRGLPSSSVPSTPSSTTPSSTTKTTPSAVAQQANPTQYAGKAPGWYYFTSPSGKFECGIAVQETSIAGCHGSLPDSAPEVTDSASSDRVKPNSVQIIAGSPAKFESLGDPKFHRFDGPAAALPYGEELTVAGSGSTNGLRCSVDEQTGVTCTDQVGHGFTVSDDDFDLR</sequence>
<dbReference type="RefSeq" id="WP_027497955.1">
    <property type="nucleotide sequence ID" value="NZ_CP015220.1"/>
</dbReference>
<evidence type="ECO:0000256" key="1">
    <source>
        <dbReference type="SAM" id="MobiDB-lite"/>
    </source>
</evidence>
<evidence type="ECO:0000256" key="2">
    <source>
        <dbReference type="SAM" id="SignalP"/>
    </source>
</evidence>
<dbReference type="PATRIC" id="fig|1653479.3.peg.109"/>
<feature type="signal peptide" evidence="2">
    <location>
        <begin position="1"/>
        <end position="25"/>
    </location>
</feature>
<dbReference type="PROSITE" id="PS51257">
    <property type="entry name" value="PROKAR_LIPOPROTEIN"/>
    <property type="match status" value="1"/>
</dbReference>
<feature type="chain" id="PRO_5038466358" description="Lipoprotein" evidence="2">
    <location>
        <begin position="26"/>
        <end position="216"/>
    </location>
</feature>
<evidence type="ECO:0008006" key="5">
    <source>
        <dbReference type="Google" id="ProtNLM"/>
    </source>
</evidence>